<organism evidence="3 4">
    <name type="scientific">Priapulus caudatus</name>
    <name type="common">Priapulid worm</name>
    <dbReference type="NCBI Taxonomy" id="37621"/>
    <lineage>
        <taxon>Eukaryota</taxon>
        <taxon>Metazoa</taxon>
        <taxon>Ecdysozoa</taxon>
        <taxon>Scalidophora</taxon>
        <taxon>Priapulida</taxon>
        <taxon>Priapulimorpha</taxon>
        <taxon>Priapulimorphida</taxon>
        <taxon>Priapulidae</taxon>
        <taxon>Priapulus</taxon>
    </lineage>
</organism>
<feature type="coiled-coil region" evidence="1">
    <location>
        <begin position="24"/>
        <end position="62"/>
    </location>
</feature>
<keyword evidence="3" id="KW-1185">Reference proteome</keyword>
<dbReference type="Proteomes" id="UP000695022">
    <property type="component" value="Unplaced"/>
</dbReference>
<gene>
    <name evidence="4" type="primary">LOC106809040</name>
</gene>
<dbReference type="Pfam" id="PF15369">
    <property type="entry name" value="KIAA1328"/>
    <property type="match status" value="1"/>
</dbReference>
<feature type="compositionally biased region" description="Basic and acidic residues" evidence="2">
    <location>
        <begin position="540"/>
        <end position="560"/>
    </location>
</feature>
<dbReference type="PANTHER" id="PTHR28375:SF1">
    <property type="entry name" value="PROTEIN HINDERIN"/>
    <property type="match status" value="1"/>
</dbReference>
<feature type="region of interest" description="Disordered" evidence="2">
    <location>
        <begin position="405"/>
        <end position="463"/>
    </location>
</feature>
<feature type="compositionally biased region" description="Low complexity" evidence="2">
    <location>
        <begin position="183"/>
        <end position="198"/>
    </location>
</feature>
<proteinExistence type="predicted"/>
<dbReference type="PANTHER" id="PTHR28375">
    <property type="entry name" value="PROTEIN HINDERIN"/>
    <property type="match status" value="1"/>
</dbReference>
<dbReference type="InterPro" id="IPR032736">
    <property type="entry name" value="Hinderin"/>
</dbReference>
<evidence type="ECO:0000313" key="3">
    <source>
        <dbReference type="Proteomes" id="UP000695022"/>
    </source>
</evidence>
<feature type="region of interest" description="Disordered" evidence="2">
    <location>
        <begin position="130"/>
        <end position="266"/>
    </location>
</feature>
<dbReference type="GeneID" id="106809040"/>
<evidence type="ECO:0000313" key="4">
    <source>
        <dbReference type="RefSeq" id="XP_014667468.1"/>
    </source>
</evidence>
<protein>
    <submittedName>
        <fullName evidence="4">Uncharacterized protein LOC106809040</fullName>
    </submittedName>
</protein>
<reference evidence="4" key="1">
    <citation type="submission" date="2025-08" db="UniProtKB">
        <authorList>
            <consortium name="RefSeq"/>
        </authorList>
    </citation>
    <scope>IDENTIFICATION</scope>
</reference>
<evidence type="ECO:0000256" key="1">
    <source>
        <dbReference type="SAM" id="Coils"/>
    </source>
</evidence>
<feature type="region of interest" description="Disordered" evidence="2">
    <location>
        <begin position="540"/>
        <end position="592"/>
    </location>
</feature>
<accession>A0ABM1E5J7</accession>
<evidence type="ECO:0000256" key="2">
    <source>
        <dbReference type="SAM" id="MobiDB-lite"/>
    </source>
</evidence>
<feature type="compositionally biased region" description="Low complexity" evidence="2">
    <location>
        <begin position="309"/>
        <end position="324"/>
    </location>
</feature>
<feature type="compositionally biased region" description="Basic and acidic residues" evidence="2">
    <location>
        <begin position="162"/>
        <end position="171"/>
    </location>
</feature>
<sequence>MDAREKMQAKSVISFKQASLKDLCQEDRVKIANLIKELARATEDKEEAFNALEQQRKAVSDNVAMATRGTSVLEKKMEKLQHHNAALYKEHNQLLSKYKESQTLLQQYQNTIASQQEDIHQTLSKLLTPKKVSTPLKKTNMTWRRHKRSKVAPRGDPVGDLASREEPTERQSDDDDDTGNEISSTSSVTVATDSGTAAQRPRKQTTDCGKPSGRFHREEGEVSAGHQRRAAPRKIAAQTTAARPPSTRRKLDDETPPVNKRAGRPGELRSLSLFAARSPAMWLDNVNNLWEKEQGEETMRGGRKRNSGVSRSAVAASAPPRHVATPPTTLLRGRHPPDPPRLLVPLSRHSNVGDAAELEGSIDQVAARCDDADARRELADSRATLREELRRLEATLALRTDALVAAATQDRPSGGRRTDSGDRGRRSSRCPAALETRSETSLGDAETNSGRSAEVGSDRGPPLQTGDLAIRCLASQVAGGVSPVHEQLLQVRGWLQRKLEQKQRILQDRVEQMTSQMQNRRSPVAIDYRDPVGGTLQRLSVREEKASSRSVRDERRKPRDLMGGGRSLNVQDDGRHYGNHPADSVLMSLNIE</sequence>
<name>A0ABM1E5J7_PRICU</name>
<dbReference type="RefSeq" id="XP_014667468.1">
    <property type="nucleotide sequence ID" value="XM_014811982.1"/>
</dbReference>
<keyword evidence="1" id="KW-0175">Coiled coil</keyword>
<feature type="region of interest" description="Disordered" evidence="2">
    <location>
        <begin position="294"/>
        <end position="336"/>
    </location>
</feature>
<feature type="coiled-coil region" evidence="1">
    <location>
        <begin position="91"/>
        <end position="125"/>
    </location>
</feature>
<feature type="compositionally biased region" description="Basic and acidic residues" evidence="2">
    <location>
        <begin position="416"/>
        <end position="425"/>
    </location>
</feature>